<organism evidence="11 12">
    <name type="scientific">Prunus yedoensis var. nudiflora</name>
    <dbReference type="NCBI Taxonomy" id="2094558"/>
    <lineage>
        <taxon>Eukaryota</taxon>
        <taxon>Viridiplantae</taxon>
        <taxon>Streptophyta</taxon>
        <taxon>Embryophyta</taxon>
        <taxon>Tracheophyta</taxon>
        <taxon>Spermatophyta</taxon>
        <taxon>Magnoliopsida</taxon>
        <taxon>eudicotyledons</taxon>
        <taxon>Gunneridae</taxon>
        <taxon>Pentapetalae</taxon>
        <taxon>rosids</taxon>
        <taxon>fabids</taxon>
        <taxon>Rosales</taxon>
        <taxon>Rosaceae</taxon>
        <taxon>Amygdaloideae</taxon>
        <taxon>Amygdaleae</taxon>
        <taxon>Prunus</taxon>
    </lineage>
</organism>
<keyword evidence="12" id="KW-1185">Reference proteome</keyword>
<dbReference type="AlphaFoldDB" id="A0A314URH7"/>
<dbReference type="GO" id="GO:0005737">
    <property type="term" value="C:cytoplasm"/>
    <property type="evidence" value="ECO:0007669"/>
    <property type="project" value="UniProtKB-SubCell"/>
</dbReference>
<gene>
    <name evidence="11" type="ORF">Pyn_02917</name>
</gene>
<name>A0A314URH7_PRUYE</name>
<evidence type="ECO:0000256" key="3">
    <source>
        <dbReference type="ARBA" id="ARBA00022490"/>
    </source>
</evidence>
<dbReference type="GO" id="GO:0005085">
    <property type="term" value="F:guanyl-nucleotide exchange factor activity"/>
    <property type="evidence" value="ECO:0007669"/>
    <property type="project" value="UniProtKB-KW"/>
</dbReference>
<dbReference type="InterPro" id="IPR058866">
    <property type="entry name" value="GDPGP1_N"/>
</dbReference>
<sequence length="526" mass="59587">MMLRIKRVPTVVSNYQKDEAEEGARRVGGCGRNCLSQCCIPGAKLPLYAFKKLNKIDGDKELPGSEKREPPVAFLDSLLLGEWEDRMQRGLFRYDVTACETKVIPGQFGFIAQLNEGRHLKKRPTEFRVDKVLQPFDGNKFNFTKVGQEEVLFQFEASEDGEVQFIPSAPIEPENSPSVVAINVSPIEYGHVLLIPRILEHLPQRIDRESFLLALHMAAEAGNPYFRLGYNSLGAFATINHLHFQAYYLAVTFPIEKAPTKKITVSDAGVKVSELLNYPVRGLVFEGGNTLQDLSNTVSDACICLQENNIPYNVLISDCGKRIFLLPQCYAEKQALGEVRAELLDTQVNPAVWEISGHMVLKRKKDYEEASDENAWKLLAEVSLSEERFQEVNALIFEAIASGDNGNANLLEDPEVKPRSHEEVDVINTSSHAAMTRRSIWKLSLFHRLCFNRLLSEEMKKGLHPQMQWISYVTQSGRLMHVMMTKIHHVGKVYHLKAKRQMTENLGQVAKFRQRYEKTAAPKEEP</sequence>
<evidence type="ECO:0000313" key="12">
    <source>
        <dbReference type="Proteomes" id="UP000250321"/>
    </source>
</evidence>
<keyword evidence="3" id="KW-0963">Cytoplasm</keyword>
<feature type="domain" description="GDPGP1-like C-terminal" evidence="9">
    <location>
        <begin position="254"/>
        <end position="401"/>
    </location>
</feature>
<keyword evidence="7" id="KW-0547">Nucleotide-binding</keyword>
<feature type="domain" description="GDPGP1-like N-terminal" evidence="10">
    <location>
        <begin position="75"/>
        <end position="247"/>
    </location>
</feature>
<dbReference type="GO" id="GO:0080048">
    <property type="term" value="F:GDP-D-glucose phosphorylase activity"/>
    <property type="evidence" value="ECO:0007669"/>
    <property type="project" value="InterPro"/>
</dbReference>
<dbReference type="InterPro" id="IPR026506">
    <property type="entry name" value="GDPGP"/>
</dbReference>
<dbReference type="PANTHER" id="PTHR20884">
    <property type="entry name" value="GDP-D-GLUCOSE PHOSPHORYLASE 1"/>
    <property type="match status" value="1"/>
</dbReference>
<dbReference type="OrthoDB" id="417175at2759"/>
<evidence type="ECO:0000256" key="5">
    <source>
        <dbReference type="ARBA" id="ARBA00022679"/>
    </source>
</evidence>
<evidence type="ECO:0000256" key="4">
    <source>
        <dbReference type="ARBA" id="ARBA00022658"/>
    </source>
</evidence>
<dbReference type="STRING" id="2094558.A0A314URH7"/>
<dbReference type="GO" id="GO:0000166">
    <property type="term" value="F:nucleotide binding"/>
    <property type="evidence" value="ECO:0007669"/>
    <property type="project" value="UniProtKB-KW"/>
</dbReference>
<comment type="subcellular location">
    <subcellularLocation>
        <location evidence="1">Cytoplasm</location>
    </subcellularLocation>
</comment>
<evidence type="ECO:0000256" key="6">
    <source>
        <dbReference type="ARBA" id="ARBA00022695"/>
    </source>
</evidence>
<evidence type="ECO:0000313" key="11">
    <source>
        <dbReference type="EMBL" id="PQM39194.1"/>
    </source>
</evidence>
<evidence type="ECO:0000256" key="2">
    <source>
        <dbReference type="ARBA" id="ARBA00006451"/>
    </source>
</evidence>
<comment type="caution">
    <text evidence="11">The sequence shown here is derived from an EMBL/GenBank/DDBJ whole genome shotgun (WGS) entry which is preliminary data.</text>
</comment>
<evidence type="ECO:0000259" key="10">
    <source>
        <dbReference type="Pfam" id="PF26217"/>
    </source>
</evidence>
<dbReference type="CDD" id="cd23697">
    <property type="entry name" value="At5g55125"/>
    <property type="match status" value="1"/>
</dbReference>
<dbReference type="Pfam" id="PF26217">
    <property type="entry name" value="GDPGP1_N"/>
    <property type="match status" value="1"/>
</dbReference>
<dbReference type="EMBL" id="PJQY01003227">
    <property type="protein sequence ID" value="PQM39194.1"/>
    <property type="molecule type" value="Genomic_DNA"/>
</dbReference>
<keyword evidence="8" id="KW-0378">Hydrolase</keyword>
<evidence type="ECO:0000256" key="1">
    <source>
        <dbReference type="ARBA" id="ARBA00004496"/>
    </source>
</evidence>
<dbReference type="Proteomes" id="UP000250321">
    <property type="component" value="Unassembled WGS sequence"/>
</dbReference>
<reference evidence="11 12" key="1">
    <citation type="submission" date="2018-02" db="EMBL/GenBank/DDBJ databases">
        <title>Draft genome of wild Prunus yedoensis var. nudiflora.</title>
        <authorList>
            <person name="Baek S."/>
            <person name="Kim J.-H."/>
            <person name="Choi K."/>
            <person name="Kim G.-B."/>
            <person name="Cho A."/>
            <person name="Jang H."/>
            <person name="Shin C.-H."/>
            <person name="Yu H.-J."/>
            <person name="Mun J.-H."/>
        </authorList>
    </citation>
    <scope>NUCLEOTIDE SEQUENCE [LARGE SCALE GENOMIC DNA]</scope>
    <source>
        <strain evidence="12">cv. Jeju island</strain>
        <tissue evidence="11">Leaf</tissue>
    </source>
</reference>
<dbReference type="GO" id="GO:0016787">
    <property type="term" value="F:hydrolase activity"/>
    <property type="evidence" value="ECO:0007669"/>
    <property type="project" value="UniProtKB-KW"/>
</dbReference>
<protein>
    <submittedName>
        <fullName evidence="11">GDP-L-galactose phosphorylase 2</fullName>
    </submittedName>
</protein>
<dbReference type="InterPro" id="IPR058865">
    <property type="entry name" value="GDPGP1_C"/>
</dbReference>
<keyword evidence="4" id="KW-0344">Guanine-nucleotide releasing factor</keyword>
<dbReference type="Pfam" id="PF26216">
    <property type="entry name" value="GDPGP1_C"/>
    <property type="match status" value="1"/>
</dbReference>
<dbReference type="PANTHER" id="PTHR20884:SF21">
    <property type="entry name" value="GDP-L-GALACTOSE PHOSPHORYLASE 1"/>
    <property type="match status" value="1"/>
</dbReference>
<comment type="similarity">
    <text evidence="2">Belongs to the GDPGP1 family.</text>
</comment>
<dbReference type="GO" id="GO:0006006">
    <property type="term" value="P:glucose metabolic process"/>
    <property type="evidence" value="ECO:0007669"/>
    <property type="project" value="TreeGrafter"/>
</dbReference>
<evidence type="ECO:0000256" key="7">
    <source>
        <dbReference type="ARBA" id="ARBA00022741"/>
    </source>
</evidence>
<accession>A0A314URH7</accession>
<evidence type="ECO:0000259" key="9">
    <source>
        <dbReference type="Pfam" id="PF26216"/>
    </source>
</evidence>
<keyword evidence="5" id="KW-0808">Transferase</keyword>
<proteinExistence type="inferred from homology"/>
<evidence type="ECO:0000256" key="8">
    <source>
        <dbReference type="ARBA" id="ARBA00022801"/>
    </source>
</evidence>
<keyword evidence="6" id="KW-0548">Nucleotidyltransferase</keyword>